<protein>
    <submittedName>
        <fullName evidence="6">Ketoacyl-ACP synthase III</fullName>
    </submittedName>
</protein>
<dbReference type="Proteomes" id="UP000249340">
    <property type="component" value="Chromosome"/>
</dbReference>
<feature type="domain" description="Beta-ketoacyl-[acyl-carrier-protein] synthase III C-terminal" evidence="4">
    <location>
        <begin position="232"/>
        <end position="317"/>
    </location>
</feature>
<keyword evidence="7" id="KW-1185">Reference proteome</keyword>
<proteinExistence type="predicted"/>
<dbReference type="Pfam" id="PF08541">
    <property type="entry name" value="ACP_syn_III_C"/>
    <property type="match status" value="1"/>
</dbReference>
<evidence type="ECO:0000259" key="4">
    <source>
        <dbReference type="Pfam" id="PF08541"/>
    </source>
</evidence>
<sequence length="317" mass="33421">MTSAQVEARLAELNPGLVPPPGLIERLTGVRYRHLAPDDWMASDLAAAAVRKLLDSCGRDLADIDLLIFAATSADVIEPATAHIVAEKLGARCPVFDLSNACNSVVNAIEVADALICAGHYDRILIACGERVTLAAQWRLSGLDELFTVGASHTVSDAGAALLLEASDRPGVLGHRFTAESAAWPTTVVPVQRDRQTGVLTAGRFQVRSMELLAALDRADLTPLLDAVTGLGMTMADFAVVCVHQAALPYLAPFCERAGIPLDRTVVTIADHGNVASASLPLQLVTAVETGRLKRGDHALLIGLASGLSLGAMVLRW</sequence>
<dbReference type="Gene3D" id="3.40.47.10">
    <property type="match status" value="2"/>
</dbReference>
<evidence type="ECO:0000256" key="3">
    <source>
        <dbReference type="ARBA" id="ARBA00023315"/>
    </source>
</evidence>
<keyword evidence="3" id="KW-0012">Acyltransferase</keyword>
<dbReference type="PANTHER" id="PTHR34069">
    <property type="entry name" value="3-OXOACYL-[ACYL-CARRIER-PROTEIN] SYNTHASE 3"/>
    <property type="match status" value="1"/>
</dbReference>
<evidence type="ECO:0000313" key="7">
    <source>
        <dbReference type="Proteomes" id="UP000249340"/>
    </source>
</evidence>
<evidence type="ECO:0000313" key="6">
    <source>
        <dbReference type="EMBL" id="AXI81727.1"/>
    </source>
</evidence>
<dbReference type="InterPro" id="IPR013751">
    <property type="entry name" value="ACP_syn_III_N"/>
</dbReference>
<keyword evidence="2" id="KW-0808">Transferase</keyword>
<dbReference type="EMBL" id="CP031264">
    <property type="protein sequence ID" value="AXI81727.1"/>
    <property type="molecule type" value="Genomic_DNA"/>
</dbReference>
<dbReference type="InterPro" id="IPR016039">
    <property type="entry name" value="Thiolase-like"/>
</dbReference>
<evidence type="ECO:0000256" key="2">
    <source>
        <dbReference type="ARBA" id="ARBA00022679"/>
    </source>
</evidence>
<dbReference type="OrthoDB" id="9788274at2"/>
<name>A0A345T6X2_9ACTN</name>
<dbReference type="InterPro" id="IPR013747">
    <property type="entry name" value="ACP_syn_III_C"/>
</dbReference>
<keyword evidence="1" id="KW-0963">Cytoplasm</keyword>
<dbReference type="PANTHER" id="PTHR34069:SF2">
    <property type="entry name" value="BETA-KETOACYL-[ACYL-CARRIER-PROTEIN] SYNTHASE III"/>
    <property type="match status" value="1"/>
</dbReference>
<dbReference type="GO" id="GO:0004315">
    <property type="term" value="F:3-oxoacyl-[acyl-carrier-protein] synthase activity"/>
    <property type="evidence" value="ECO:0007669"/>
    <property type="project" value="InterPro"/>
</dbReference>
<evidence type="ECO:0000259" key="5">
    <source>
        <dbReference type="Pfam" id="PF08545"/>
    </source>
</evidence>
<dbReference type="Pfam" id="PF08545">
    <property type="entry name" value="ACP_syn_III"/>
    <property type="match status" value="1"/>
</dbReference>
<accession>A0A345T6X2</accession>
<reference evidence="7" key="1">
    <citation type="submission" date="2018-07" db="EMBL/GenBank/DDBJ databases">
        <title>Streptacidiphilus bronchialis DSM 106435 chromosome.</title>
        <authorList>
            <person name="Batra D."/>
            <person name="Gulvik C.A."/>
        </authorList>
    </citation>
    <scope>NUCLEOTIDE SEQUENCE [LARGE SCALE GENOMIC DNA]</scope>
    <source>
        <strain evidence="7">DSM 106435</strain>
    </source>
</reference>
<dbReference type="SUPFAM" id="SSF53901">
    <property type="entry name" value="Thiolase-like"/>
    <property type="match status" value="1"/>
</dbReference>
<gene>
    <name evidence="6" type="ORF">C7M71_028195</name>
</gene>
<dbReference type="AlphaFoldDB" id="A0A345T6X2"/>
<feature type="domain" description="Beta-ketoacyl-[acyl-carrier-protein] synthase III N-terminal" evidence="5">
    <location>
        <begin position="96"/>
        <end position="177"/>
    </location>
</feature>
<dbReference type="GO" id="GO:0044550">
    <property type="term" value="P:secondary metabolite biosynthetic process"/>
    <property type="evidence" value="ECO:0007669"/>
    <property type="project" value="TreeGrafter"/>
</dbReference>
<evidence type="ECO:0000256" key="1">
    <source>
        <dbReference type="ARBA" id="ARBA00022490"/>
    </source>
</evidence>
<dbReference type="GO" id="GO:0006633">
    <property type="term" value="P:fatty acid biosynthetic process"/>
    <property type="evidence" value="ECO:0007669"/>
    <property type="project" value="InterPro"/>
</dbReference>
<organism evidence="6 7">
    <name type="scientific">Peterkaempfera bronchialis</name>
    <dbReference type="NCBI Taxonomy" id="2126346"/>
    <lineage>
        <taxon>Bacteria</taxon>
        <taxon>Bacillati</taxon>
        <taxon>Actinomycetota</taxon>
        <taxon>Actinomycetes</taxon>
        <taxon>Kitasatosporales</taxon>
        <taxon>Streptomycetaceae</taxon>
        <taxon>Peterkaempfera</taxon>
    </lineage>
</organism>
<dbReference type="KEGG" id="stri:C7M71_028195"/>